<dbReference type="Proteomes" id="UP001059596">
    <property type="component" value="Unassembled WGS sequence"/>
</dbReference>
<name>A0A9P9YUH9_9MUSC</name>
<feature type="compositionally biased region" description="Acidic residues" evidence="1">
    <location>
        <begin position="78"/>
        <end position="88"/>
    </location>
</feature>
<evidence type="ECO:0000313" key="2">
    <source>
        <dbReference type="EMBL" id="KAI8043321.1"/>
    </source>
</evidence>
<keyword evidence="3" id="KW-1185">Reference proteome</keyword>
<organism evidence="2 3">
    <name type="scientific">Drosophila gunungcola</name>
    <name type="common">fruit fly</name>
    <dbReference type="NCBI Taxonomy" id="103775"/>
    <lineage>
        <taxon>Eukaryota</taxon>
        <taxon>Metazoa</taxon>
        <taxon>Ecdysozoa</taxon>
        <taxon>Arthropoda</taxon>
        <taxon>Hexapoda</taxon>
        <taxon>Insecta</taxon>
        <taxon>Pterygota</taxon>
        <taxon>Neoptera</taxon>
        <taxon>Endopterygota</taxon>
        <taxon>Diptera</taxon>
        <taxon>Brachycera</taxon>
        <taxon>Muscomorpha</taxon>
        <taxon>Ephydroidea</taxon>
        <taxon>Drosophilidae</taxon>
        <taxon>Drosophila</taxon>
        <taxon>Sophophora</taxon>
    </lineage>
</organism>
<protein>
    <submittedName>
        <fullName evidence="2">Uncharacterized protein</fullName>
    </submittedName>
</protein>
<gene>
    <name evidence="2" type="ORF">M5D96_004650</name>
</gene>
<accession>A0A9P9YUH9</accession>
<feature type="region of interest" description="Disordered" evidence="1">
    <location>
        <begin position="68"/>
        <end position="89"/>
    </location>
</feature>
<proteinExistence type="predicted"/>
<reference evidence="2" key="1">
    <citation type="journal article" date="2023" name="Genome Biol. Evol.">
        <title>Long-read-based Genome Assembly of Drosophila gunungcola Reveals Fewer Chemosensory Genes in Flower-breeding Species.</title>
        <authorList>
            <person name="Negi A."/>
            <person name="Liao B.Y."/>
            <person name="Yeh S.D."/>
        </authorList>
    </citation>
    <scope>NUCLEOTIDE SEQUENCE</scope>
    <source>
        <strain evidence="2">Sukarami</strain>
    </source>
</reference>
<sequence length="137" mass="15276">MIRGSELAKTELSQLLSPWHNESRRGQEPIIFCEVMCALLAHHLSELLDTSPRPHPCRISSEPRWGMYVDVDMPQPEGDGDDDDDDDDALGHCTLANGTCGHTLVRKKLSISKQTSHSRSSSGYAFVPISRLHLQCH</sequence>
<evidence type="ECO:0000256" key="1">
    <source>
        <dbReference type="SAM" id="MobiDB-lite"/>
    </source>
</evidence>
<comment type="caution">
    <text evidence="2">The sequence shown here is derived from an EMBL/GenBank/DDBJ whole genome shotgun (WGS) entry which is preliminary data.</text>
</comment>
<dbReference type="AlphaFoldDB" id="A0A9P9YUH9"/>
<evidence type="ECO:0000313" key="3">
    <source>
        <dbReference type="Proteomes" id="UP001059596"/>
    </source>
</evidence>
<dbReference type="EMBL" id="JAMKOV010000002">
    <property type="protein sequence ID" value="KAI8043321.1"/>
    <property type="molecule type" value="Genomic_DNA"/>
</dbReference>